<name>A0A232FNR5_9HYME</name>
<dbReference type="EMBL" id="NNAY01000005">
    <property type="protein sequence ID" value="OXU32159.1"/>
    <property type="molecule type" value="Genomic_DNA"/>
</dbReference>
<evidence type="ECO:0000313" key="2">
    <source>
        <dbReference type="Proteomes" id="UP000215335"/>
    </source>
</evidence>
<proteinExistence type="predicted"/>
<keyword evidence="2" id="KW-1185">Reference proteome</keyword>
<dbReference type="AlphaFoldDB" id="A0A232FNR5"/>
<evidence type="ECO:0000313" key="1">
    <source>
        <dbReference type="EMBL" id="OXU32159.1"/>
    </source>
</evidence>
<protein>
    <submittedName>
        <fullName evidence="1">Uncharacterized protein</fullName>
    </submittedName>
</protein>
<organism evidence="1 2">
    <name type="scientific">Trichomalopsis sarcophagae</name>
    <dbReference type="NCBI Taxonomy" id="543379"/>
    <lineage>
        <taxon>Eukaryota</taxon>
        <taxon>Metazoa</taxon>
        <taxon>Ecdysozoa</taxon>
        <taxon>Arthropoda</taxon>
        <taxon>Hexapoda</taxon>
        <taxon>Insecta</taxon>
        <taxon>Pterygota</taxon>
        <taxon>Neoptera</taxon>
        <taxon>Endopterygota</taxon>
        <taxon>Hymenoptera</taxon>
        <taxon>Apocrita</taxon>
        <taxon>Proctotrupomorpha</taxon>
        <taxon>Chalcidoidea</taxon>
        <taxon>Pteromalidae</taxon>
        <taxon>Pteromalinae</taxon>
        <taxon>Trichomalopsis</taxon>
    </lineage>
</organism>
<reference evidence="1 2" key="1">
    <citation type="journal article" date="2017" name="Curr. Biol.">
        <title>The Evolution of Venom by Co-option of Single-Copy Genes.</title>
        <authorList>
            <person name="Martinson E.O."/>
            <person name="Mrinalini"/>
            <person name="Kelkar Y.D."/>
            <person name="Chang C.H."/>
            <person name="Werren J.H."/>
        </authorList>
    </citation>
    <scope>NUCLEOTIDE SEQUENCE [LARGE SCALE GENOMIC DNA]</scope>
    <source>
        <strain evidence="1 2">Alberta</strain>
        <tissue evidence="1">Whole body</tissue>
    </source>
</reference>
<accession>A0A232FNR5</accession>
<sequence length="183" mass="20605">MTLRSVMAASRMRIVGVAVLVSRNSLLSQFLLNTLSSAVYPEPYGFGVKKCRNSLLSQFLLNTLSSAVYPEPYGFGVKKCRMIGVESKVILTNHSQEKILPRFLPEIISDLSGFSSKFYSGNLLDLKNLGSFQKQLILAETTVTIRNVKKLIYMTDGAKQQFKNRFQIANLNNHKEDFQVDTE</sequence>
<comment type="caution">
    <text evidence="1">The sequence shown here is derived from an EMBL/GenBank/DDBJ whole genome shotgun (WGS) entry which is preliminary data.</text>
</comment>
<dbReference type="Proteomes" id="UP000215335">
    <property type="component" value="Unassembled WGS sequence"/>
</dbReference>
<gene>
    <name evidence="1" type="ORF">TSAR_012288</name>
</gene>